<evidence type="ECO:0000313" key="2">
    <source>
        <dbReference type="EMBL" id="GFH06478.1"/>
    </source>
</evidence>
<evidence type="ECO:0000256" key="1">
    <source>
        <dbReference type="SAM" id="MobiDB-lite"/>
    </source>
</evidence>
<dbReference type="AlphaFoldDB" id="A0A699YF69"/>
<name>A0A699YF69_HAELA</name>
<dbReference type="Gene3D" id="3.30.559.10">
    <property type="entry name" value="Chloramphenicol acetyltransferase-like domain"/>
    <property type="match status" value="1"/>
</dbReference>
<sequence length="184" mass="18864">MASGSVPGSGRAPVVPMEAVEKLASAQEARGGLAGPDPVLLSSLQQAALQVRYALLELRSGDPPGHPPPAAETAKSAGSRGGREGPGKGAPGGGALQMAATVMRGQDAMLSSWQFPYWNVDFGQGGPLRFQGLLYPNPPWSAAVMQAHPSDTGLYLFLVTPTAAIAALKNSRVLAQLAPAAKWA</sequence>
<proteinExistence type="predicted"/>
<comment type="caution">
    <text evidence="2">The sequence shown here is derived from an EMBL/GenBank/DDBJ whole genome shotgun (WGS) entry which is preliminary data.</text>
</comment>
<accession>A0A699YF69</accession>
<keyword evidence="3" id="KW-1185">Reference proteome</keyword>
<dbReference type="Proteomes" id="UP000485058">
    <property type="component" value="Unassembled WGS sequence"/>
</dbReference>
<evidence type="ECO:0000313" key="3">
    <source>
        <dbReference type="Proteomes" id="UP000485058"/>
    </source>
</evidence>
<gene>
    <name evidence="2" type="ORF">HaLaN_01119</name>
</gene>
<feature type="region of interest" description="Disordered" evidence="1">
    <location>
        <begin position="59"/>
        <end position="95"/>
    </location>
</feature>
<protein>
    <submittedName>
        <fullName evidence="2">Uncharacterized protein</fullName>
    </submittedName>
</protein>
<reference evidence="2 3" key="1">
    <citation type="submission" date="2020-02" db="EMBL/GenBank/DDBJ databases">
        <title>Draft genome sequence of Haematococcus lacustris strain NIES-144.</title>
        <authorList>
            <person name="Morimoto D."/>
            <person name="Nakagawa S."/>
            <person name="Yoshida T."/>
            <person name="Sawayama S."/>
        </authorList>
    </citation>
    <scope>NUCLEOTIDE SEQUENCE [LARGE SCALE GENOMIC DNA]</scope>
    <source>
        <strain evidence="2 3">NIES-144</strain>
    </source>
</reference>
<dbReference type="InterPro" id="IPR023213">
    <property type="entry name" value="CAT-like_dom_sf"/>
</dbReference>
<dbReference type="EMBL" id="BLLF01000041">
    <property type="protein sequence ID" value="GFH06478.1"/>
    <property type="molecule type" value="Genomic_DNA"/>
</dbReference>
<organism evidence="2 3">
    <name type="scientific">Haematococcus lacustris</name>
    <name type="common">Green alga</name>
    <name type="synonym">Haematococcus pluvialis</name>
    <dbReference type="NCBI Taxonomy" id="44745"/>
    <lineage>
        <taxon>Eukaryota</taxon>
        <taxon>Viridiplantae</taxon>
        <taxon>Chlorophyta</taxon>
        <taxon>core chlorophytes</taxon>
        <taxon>Chlorophyceae</taxon>
        <taxon>CS clade</taxon>
        <taxon>Chlamydomonadales</taxon>
        <taxon>Haematococcaceae</taxon>
        <taxon>Haematococcus</taxon>
    </lineage>
</organism>